<dbReference type="AlphaFoldDB" id="U5ER41"/>
<dbReference type="STRING" id="1824.SAMN05444423_103293"/>
<dbReference type="InterPro" id="IPR036689">
    <property type="entry name" value="ESAT-6-like_sf"/>
</dbReference>
<dbReference type="Proteomes" id="UP000017048">
    <property type="component" value="Unassembled WGS sequence"/>
</dbReference>
<dbReference type="SUPFAM" id="SSF140453">
    <property type="entry name" value="EsxAB dimer-like"/>
    <property type="match status" value="1"/>
</dbReference>
<evidence type="ECO:0000313" key="1">
    <source>
        <dbReference type="EMBL" id="GAD87569.1"/>
    </source>
</evidence>
<evidence type="ECO:0008006" key="3">
    <source>
        <dbReference type="Google" id="ProtNLM"/>
    </source>
</evidence>
<name>U5ER41_NOCAS</name>
<keyword evidence="2" id="KW-1185">Reference proteome</keyword>
<dbReference type="RefSeq" id="WP_022567318.1">
    <property type="nucleotide sequence ID" value="NZ_BAFO02000035.1"/>
</dbReference>
<gene>
    <name evidence="1" type="ORF">NCAST_35_00920</name>
</gene>
<dbReference type="GeneID" id="91515244"/>
<dbReference type="Gene3D" id="1.10.287.1060">
    <property type="entry name" value="ESAT-6-like"/>
    <property type="match status" value="1"/>
</dbReference>
<organism evidence="1 2">
    <name type="scientific">Nocardia asteroides NBRC 15531</name>
    <dbReference type="NCBI Taxonomy" id="1110697"/>
    <lineage>
        <taxon>Bacteria</taxon>
        <taxon>Bacillati</taxon>
        <taxon>Actinomycetota</taxon>
        <taxon>Actinomycetes</taxon>
        <taxon>Mycobacteriales</taxon>
        <taxon>Nocardiaceae</taxon>
        <taxon>Nocardia</taxon>
    </lineage>
</organism>
<comment type="caution">
    <text evidence="1">The sequence shown here is derived from an EMBL/GenBank/DDBJ whole genome shotgun (WGS) entry which is preliminary data.</text>
</comment>
<accession>U5ER41</accession>
<protein>
    <recommendedName>
        <fullName evidence="3">ESAT-6-like protein</fullName>
    </recommendedName>
</protein>
<reference evidence="1 2" key="1">
    <citation type="journal article" date="2014" name="BMC Genomics">
        <title>Genome based analysis of type-I polyketide synthase and nonribosomal peptide synthetase gene clusters in seven strains of five representative Nocardia species.</title>
        <authorList>
            <person name="Komaki H."/>
            <person name="Ichikawa N."/>
            <person name="Hosoyama A."/>
            <person name="Takahashi-Nakaguchi A."/>
            <person name="Matsuzawa T."/>
            <person name="Suzuki K."/>
            <person name="Fujita N."/>
            <person name="Gonoi T."/>
        </authorList>
    </citation>
    <scope>NUCLEOTIDE SEQUENCE [LARGE SCALE GENOMIC DNA]</scope>
    <source>
        <strain evidence="1 2">NBRC 15531</strain>
    </source>
</reference>
<sequence length="105" mass="11282">MPFHAKPEEIATFANVTMQKKYEEIDSLIKASQGRATTVEDGRSMVGAAGGAFQNVMVEYLKSARELNEALMTNARNVGNVATEIDNQEALSAQAMMGATATLNI</sequence>
<dbReference type="EMBL" id="BAFO02000035">
    <property type="protein sequence ID" value="GAD87569.1"/>
    <property type="molecule type" value="Genomic_DNA"/>
</dbReference>
<proteinExistence type="predicted"/>
<evidence type="ECO:0000313" key="2">
    <source>
        <dbReference type="Proteomes" id="UP000017048"/>
    </source>
</evidence>